<evidence type="ECO:0000313" key="1">
    <source>
        <dbReference type="Ensembl" id="ENSSORP00005001013.1"/>
    </source>
</evidence>
<dbReference type="AlphaFoldDB" id="A0A672Y4P9"/>
<evidence type="ECO:0000313" key="2">
    <source>
        <dbReference type="Proteomes" id="UP000472271"/>
    </source>
</evidence>
<reference evidence="1" key="2">
    <citation type="submission" date="2025-08" db="UniProtKB">
        <authorList>
            <consortium name="Ensembl"/>
        </authorList>
    </citation>
    <scope>IDENTIFICATION</scope>
</reference>
<dbReference type="Proteomes" id="UP000472271">
    <property type="component" value="Chromosome 9"/>
</dbReference>
<reference evidence="1" key="3">
    <citation type="submission" date="2025-09" db="UniProtKB">
        <authorList>
            <consortium name="Ensembl"/>
        </authorList>
    </citation>
    <scope>IDENTIFICATION</scope>
</reference>
<keyword evidence="2" id="KW-1185">Reference proteome</keyword>
<sequence length="90" mass="10424">MAKLKLRDSDKCWRGQKEVGTLVHMLCSCEKNVQLWEGVVTLLNDFFRMQLSKTPALCVLGLLPDNNTLTARQRLLYSPHCCVFYPPFHR</sequence>
<organism evidence="1 2">
    <name type="scientific">Sphaeramia orbicularis</name>
    <name type="common">orbiculate cardinalfish</name>
    <dbReference type="NCBI Taxonomy" id="375764"/>
    <lineage>
        <taxon>Eukaryota</taxon>
        <taxon>Metazoa</taxon>
        <taxon>Chordata</taxon>
        <taxon>Craniata</taxon>
        <taxon>Vertebrata</taxon>
        <taxon>Euteleostomi</taxon>
        <taxon>Actinopterygii</taxon>
        <taxon>Neopterygii</taxon>
        <taxon>Teleostei</taxon>
        <taxon>Neoteleostei</taxon>
        <taxon>Acanthomorphata</taxon>
        <taxon>Gobiaria</taxon>
        <taxon>Kurtiformes</taxon>
        <taxon>Apogonoidei</taxon>
        <taxon>Apogonidae</taxon>
        <taxon>Apogoninae</taxon>
        <taxon>Sphaeramia</taxon>
    </lineage>
</organism>
<dbReference type="PROSITE" id="PS51257">
    <property type="entry name" value="PROKAR_LIPOPROTEIN"/>
    <property type="match status" value="1"/>
</dbReference>
<dbReference type="Ensembl" id="ENSSORT00005001044.1">
    <property type="protein sequence ID" value="ENSSORP00005001013.1"/>
    <property type="gene ID" value="ENSSORG00005000614.1"/>
</dbReference>
<protein>
    <submittedName>
        <fullName evidence="1">Uncharacterized protein</fullName>
    </submittedName>
</protein>
<reference evidence="1" key="1">
    <citation type="submission" date="2019-06" db="EMBL/GenBank/DDBJ databases">
        <authorList>
            <consortium name="Wellcome Sanger Institute Data Sharing"/>
        </authorList>
    </citation>
    <scope>NUCLEOTIDE SEQUENCE [LARGE SCALE GENOMIC DNA]</scope>
</reference>
<dbReference type="InParanoid" id="A0A672Y4P9"/>
<name>A0A672Y4P9_9TELE</name>
<proteinExistence type="predicted"/>
<accession>A0A672Y4P9</accession>